<sequence length="363" mass="41348">MRIMNMYYKNIALLIIFMLSLSMFSQETLTKEIKESFEMTNAGELHINNKYGKIAINGWEKDNIEIVISVKVSNKKKKNAKSLIDRIEPNFRIANNYVSVISEISDKNTSLFSRYFNKVNPFEFDKGNVEINFTVYLPINAELDITNKFGDVIIENWTGKLNANIEHGDLWINESIVNANVEMKFGKLRTKSMTYGTISLKNGSIDIEESQDLVLKTSGADIEIDKVNTLKFTSSKDEARIGYIERLEGDIRFSNIEVEEIGKNIDLTMKVADFKVLRINQEDAQVTINQESSDISINISQLSFKFDATLEQGLLRLSKSFYNIKNNVLDEEKRLRNIKASFGATLTGTFTFTGKKGVITLKE</sequence>
<evidence type="ECO:0008006" key="2">
    <source>
        <dbReference type="Google" id="ProtNLM"/>
    </source>
</evidence>
<proteinExistence type="predicted"/>
<dbReference type="AlphaFoldDB" id="A0AAU7BX16"/>
<reference evidence="1" key="1">
    <citation type="submission" date="2024-05" db="EMBL/GenBank/DDBJ databases">
        <title>Pontimicrobium maritimus sp. nov., isolated form sea water.</title>
        <authorList>
            <person name="Muhammad N."/>
            <person name="Vuong T.Q."/>
            <person name="Han H.L."/>
            <person name="Kim S.-G."/>
        </authorList>
    </citation>
    <scope>NUCLEOTIDE SEQUENCE</scope>
    <source>
        <strain evidence="1">SW4</strain>
    </source>
</reference>
<name>A0AAU7BX16_9FLAO</name>
<gene>
    <name evidence="1" type="ORF">ABGB03_07210</name>
</gene>
<accession>A0AAU7BX16</accession>
<evidence type="ECO:0000313" key="1">
    <source>
        <dbReference type="EMBL" id="XBG62693.1"/>
    </source>
</evidence>
<protein>
    <recommendedName>
        <fullName evidence="2">Adhesin domain-containing protein</fullName>
    </recommendedName>
</protein>
<dbReference type="RefSeq" id="WP_347926093.1">
    <property type="nucleotide sequence ID" value="NZ_CP157199.1"/>
</dbReference>
<dbReference type="EMBL" id="CP157199">
    <property type="protein sequence ID" value="XBG62693.1"/>
    <property type="molecule type" value="Genomic_DNA"/>
</dbReference>
<organism evidence="1">
    <name type="scientific">Pontimicrobium sp. SW4</name>
    <dbReference type="NCBI Taxonomy" id="3153519"/>
    <lineage>
        <taxon>Bacteria</taxon>
        <taxon>Pseudomonadati</taxon>
        <taxon>Bacteroidota</taxon>
        <taxon>Flavobacteriia</taxon>
        <taxon>Flavobacteriales</taxon>
        <taxon>Flavobacteriaceae</taxon>
        <taxon>Pontimicrobium</taxon>
    </lineage>
</organism>